<dbReference type="PANTHER" id="PTHR33802:SF4">
    <property type="entry name" value="SI:DKEY-29D8.3"/>
    <property type="match status" value="1"/>
</dbReference>
<feature type="transmembrane region" description="Helical" evidence="1">
    <location>
        <begin position="165"/>
        <end position="198"/>
    </location>
</feature>
<evidence type="ECO:0000313" key="3">
    <source>
        <dbReference type="RefSeq" id="XP_020841102.1"/>
    </source>
</evidence>
<gene>
    <name evidence="3 4" type="primary">LOC110207694</name>
</gene>
<dbReference type="RefSeq" id="XP_020841102.1">
    <property type="nucleotide sequence ID" value="XM_020985443.1"/>
</dbReference>
<evidence type="ECO:0000313" key="4">
    <source>
        <dbReference type="RefSeq" id="XP_020841103.1"/>
    </source>
</evidence>
<keyword evidence="1" id="KW-0812">Transmembrane</keyword>
<feature type="transmembrane region" description="Helical" evidence="1">
    <location>
        <begin position="232"/>
        <end position="252"/>
    </location>
</feature>
<feature type="transmembrane region" description="Helical" evidence="1">
    <location>
        <begin position="99"/>
        <end position="118"/>
    </location>
</feature>
<dbReference type="KEGG" id="pcw:110207694"/>
<evidence type="ECO:0000256" key="1">
    <source>
        <dbReference type="SAM" id="Phobius"/>
    </source>
</evidence>
<organism evidence="2 4">
    <name type="scientific">Phascolarctos cinereus</name>
    <name type="common">Koala</name>
    <dbReference type="NCBI Taxonomy" id="38626"/>
    <lineage>
        <taxon>Eukaryota</taxon>
        <taxon>Metazoa</taxon>
        <taxon>Chordata</taxon>
        <taxon>Craniata</taxon>
        <taxon>Vertebrata</taxon>
        <taxon>Euteleostomi</taxon>
        <taxon>Mammalia</taxon>
        <taxon>Metatheria</taxon>
        <taxon>Diprotodontia</taxon>
        <taxon>Phascolarctidae</taxon>
        <taxon>Phascolarctos</taxon>
    </lineage>
</organism>
<dbReference type="Proteomes" id="UP000515140">
    <property type="component" value="Unplaced"/>
</dbReference>
<dbReference type="RefSeq" id="XP_020841103.1">
    <property type="nucleotide sequence ID" value="XM_020985444.1"/>
</dbReference>
<keyword evidence="1" id="KW-0472">Membrane</keyword>
<accession>A0A6P5K6P6</accession>
<reference evidence="3 4" key="1">
    <citation type="submission" date="2025-04" db="UniProtKB">
        <authorList>
            <consortium name="RefSeq"/>
        </authorList>
    </citation>
    <scope>IDENTIFICATION</scope>
    <source>
        <tissue evidence="3 4">Spleen</tissue>
    </source>
</reference>
<feature type="transmembrane region" description="Helical" evidence="1">
    <location>
        <begin position="124"/>
        <end position="145"/>
    </location>
</feature>
<name>A0A6P5K6P6_PHACI</name>
<feature type="transmembrane region" description="Helical" evidence="1">
    <location>
        <begin position="204"/>
        <end position="223"/>
    </location>
</feature>
<dbReference type="PANTHER" id="PTHR33802">
    <property type="entry name" value="SI:CH211-161H7.5-RELATED"/>
    <property type="match status" value="1"/>
</dbReference>
<proteinExistence type="predicted"/>
<protein>
    <submittedName>
        <fullName evidence="3 4">Uncharacterized protein LOC110207694</fullName>
    </submittedName>
</protein>
<keyword evidence="1" id="KW-1133">Transmembrane helix</keyword>
<dbReference type="GeneID" id="110207694"/>
<sequence>MSTHNKAKVFLISLSMVAFVVMVVMNGAAGSGAFKGIFQRTVGNISNKYNTDLTPAGWTFFIWNVIYLWQLAWLGYALSGICRRNELGWFYAKPDVLPILFYVVWILNNALNVGWLFLWDKEYLSPALLILTGLTGSNYVILSLACRGLHSHRTWLQNHHRTDLWLLRILVQNGIALYATWTTVATLLNFAVVLIYSMGVANQTSTTIGLSILLMLLVVWFYLENFLLDKYVHYILTVYPVVMVALSGNIAQHYNTSAPSRNNIFAVVLMVATSVMFLVRLGLVTCRHRYQPLTVSESLFSEPVKLGKNLRDAEDDLRKRSYRSQEMEPEHLAVKSF</sequence>
<feature type="transmembrane region" description="Helical" evidence="1">
    <location>
        <begin position="57"/>
        <end position="78"/>
    </location>
</feature>
<dbReference type="AlphaFoldDB" id="A0A6P5K6P6"/>
<evidence type="ECO:0000313" key="2">
    <source>
        <dbReference type="Proteomes" id="UP000515140"/>
    </source>
</evidence>
<feature type="transmembrane region" description="Helical" evidence="1">
    <location>
        <begin position="264"/>
        <end position="283"/>
    </location>
</feature>
<keyword evidence="2" id="KW-1185">Reference proteome</keyword>